<dbReference type="GO" id="GO:0030429">
    <property type="term" value="F:kynureninase activity"/>
    <property type="evidence" value="ECO:0007669"/>
    <property type="project" value="InterPro"/>
</dbReference>
<dbReference type="Gene3D" id="3.90.1150.10">
    <property type="entry name" value="Aspartate Aminotransferase, domain 1"/>
    <property type="match status" value="1"/>
</dbReference>
<reference evidence="5" key="2">
    <citation type="journal article" date="2014" name="ISME J.">
        <title>Microbial stratification in low pH oxic and suboxic macroscopic growths along an acid mine drainage.</title>
        <authorList>
            <person name="Mendez-Garcia C."/>
            <person name="Mesa V."/>
            <person name="Sprenger R.R."/>
            <person name="Richter M."/>
            <person name="Diez M.S."/>
            <person name="Solano J."/>
            <person name="Bargiela R."/>
            <person name="Golyshina O.V."/>
            <person name="Manteca A."/>
            <person name="Ramos J.L."/>
            <person name="Gallego J.R."/>
            <person name="Llorente I."/>
            <person name="Martins Dos Santos V.A."/>
            <person name="Jensen O.N."/>
            <person name="Pelaez A.I."/>
            <person name="Sanchez J."/>
            <person name="Ferrer M."/>
        </authorList>
    </citation>
    <scope>NUCLEOTIDE SEQUENCE</scope>
</reference>
<comment type="caution">
    <text evidence="5">The sequence shown here is derived from an EMBL/GenBank/DDBJ whole genome shotgun (WGS) entry which is preliminary data.</text>
</comment>
<dbReference type="GO" id="GO:0005737">
    <property type="term" value="C:cytoplasm"/>
    <property type="evidence" value="ECO:0007669"/>
    <property type="project" value="InterPro"/>
</dbReference>
<feature type="region of interest" description="Disordered" evidence="4">
    <location>
        <begin position="261"/>
        <end position="287"/>
    </location>
</feature>
<organism evidence="5">
    <name type="scientific">mine drainage metagenome</name>
    <dbReference type="NCBI Taxonomy" id="410659"/>
    <lineage>
        <taxon>unclassified sequences</taxon>
        <taxon>metagenomes</taxon>
        <taxon>ecological metagenomes</taxon>
    </lineage>
</organism>
<reference evidence="5" key="1">
    <citation type="submission" date="2013-08" db="EMBL/GenBank/DDBJ databases">
        <authorList>
            <person name="Mendez C."/>
            <person name="Richter M."/>
            <person name="Ferrer M."/>
            <person name="Sanchez J."/>
        </authorList>
    </citation>
    <scope>NUCLEOTIDE SEQUENCE</scope>
</reference>
<keyword evidence="3" id="KW-0663">Pyridoxal phosphate</keyword>
<dbReference type="GO" id="GO:0009435">
    <property type="term" value="P:NAD+ biosynthetic process"/>
    <property type="evidence" value="ECO:0007669"/>
    <property type="project" value="InterPro"/>
</dbReference>
<protein>
    <submittedName>
        <fullName evidence="5">Kynureninase</fullName>
    </submittedName>
</protein>
<dbReference type="AlphaFoldDB" id="T0ZJR2"/>
<dbReference type="GO" id="GO:0030170">
    <property type="term" value="F:pyridoxal phosphate binding"/>
    <property type="evidence" value="ECO:0007669"/>
    <property type="project" value="InterPro"/>
</dbReference>
<dbReference type="PANTHER" id="PTHR14084">
    <property type="entry name" value="KYNURENINASE"/>
    <property type="match status" value="1"/>
</dbReference>
<dbReference type="InterPro" id="IPR015421">
    <property type="entry name" value="PyrdxlP-dep_Trfase_major"/>
</dbReference>
<gene>
    <name evidence="5" type="ORF">B2A_14317</name>
</gene>
<evidence type="ECO:0000313" key="5">
    <source>
        <dbReference type="EMBL" id="EQD30045.1"/>
    </source>
</evidence>
<keyword evidence="1" id="KW-0662">Pyridine nucleotide biosynthesis</keyword>
<feature type="non-terminal residue" evidence="5">
    <location>
        <position position="1"/>
    </location>
</feature>
<name>T0ZJR2_9ZZZZ</name>
<dbReference type="InterPro" id="IPR015422">
    <property type="entry name" value="PyrdxlP-dep_Trfase_small"/>
</dbReference>
<accession>T0ZJR2</accession>
<dbReference type="SUPFAM" id="SSF53383">
    <property type="entry name" value="PLP-dependent transferases"/>
    <property type="match status" value="1"/>
</dbReference>
<sequence>THECGALCGADLAHAIGNVALDLDRDEIDFAVWCSYKYLNGGPGAVGGLFVRSPSPKEAPHPALEGWWGHEETTRFLMGPDFRPEEGALGFAVSNVPVLSTTPLHAALPLFDRYPFAQLVEKRESLIDYTLSRLMDLELPGLSCITPLDPGAHGAQLSFMIGPNRPRGEPLIRALAACGVIADWREPHILRVAFHPLYNGFQDAERLVQGLPGSSVPANESRLARVRGVGQGGWIPARVSALQLQSQTLIHGLCRTDVPPARAAAPHHPRFHGSRPRHSRPLSCAPSGSRRLCRDLAADDGIHGRPHAGYGR</sequence>
<dbReference type="EMBL" id="AUZZ01010382">
    <property type="protein sequence ID" value="EQD30045.1"/>
    <property type="molecule type" value="Genomic_DNA"/>
</dbReference>
<dbReference type="Pfam" id="PF22580">
    <property type="entry name" value="KYNU_C"/>
    <property type="match status" value="1"/>
</dbReference>
<proteinExistence type="predicted"/>
<evidence type="ECO:0000256" key="3">
    <source>
        <dbReference type="ARBA" id="ARBA00022898"/>
    </source>
</evidence>
<evidence type="ECO:0000256" key="4">
    <source>
        <dbReference type="SAM" id="MobiDB-lite"/>
    </source>
</evidence>
<keyword evidence="2" id="KW-0378">Hydrolase</keyword>
<dbReference type="GO" id="GO:0019441">
    <property type="term" value="P:L-tryptophan catabolic process to kynurenine"/>
    <property type="evidence" value="ECO:0007669"/>
    <property type="project" value="TreeGrafter"/>
</dbReference>
<dbReference type="InterPro" id="IPR010111">
    <property type="entry name" value="Kynureninase"/>
</dbReference>
<evidence type="ECO:0000256" key="1">
    <source>
        <dbReference type="ARBA" id="ARBA00022642"/>
    </source>
</evidence>
<dbReference type="InterPro" id="IPR015424">
    <property type="entry name" value="PyrdxlP-dep_Trfase"/>
</dbReference>
<feature type="compositionally biased region" description="Basic residues" evidence="4">
    <location>
        <begin position="265"/>
        <end position="280"/>
    </location>
</feature>
<dbReference type="GO" id="GO:0043420">
    <property type="term" value="P:anthranilate metabolic process"/>
    <property type="evidence" value="ECO:0007669"/>
    <property type="project" value="TreeGrafter"/>
</dbReference>
<evidence type="ECO:0000256" key="2">
    <source>
        <dbReference type="ARBA" id="ARBA00022801"/>
    </source>
</evidence>
<dbReference type="PANTHER" id="PTHR14084:SF0">
    <property type="entry name" value="KYNURENINASE"/>
    <property type="match status" value="1"/>
</dbReference>
<dbReference type="Gene3D" id="3.40.640.10">
    <property type="entry name" value="Type I PLP-dependent aspartate aminotransferase-like (Major domain)"/>
    <property type="match status" value="1"/>
</dbReference>